<name>A0ABS4PVM9_9PSEU</name>
<evidence type="ECO:0000313" key="1">
    <source>
        <dbReference type="EMBL" id="MBP2183482.1"/>
    </source>
</evidence>
<dbReference type="Proteomes" id="UP000741013">
    <property type="component" value="Unassembled WGS sequence"/>
</dbReference>
<reference evidence="1 2" key="1">
    <citation type="submission" date="2021-03" db="EMBL/GenBank/DDBJ databases">
        <title>Sequencing the genomes of 1000 actinobacteria strains.</title>
        <authorList>
            <person name="Klenk H.-P."/>
        </authorList>
    </citation>
    <scope>NUCLEOTIDE SEQUENCE [LARGE SCALE GENOMIC DNA]</scope>
    <source>
        <strain evidence="1 2">DSM 45510</strain>
    </source>
</reference>
<organism evidence="1 2">
    <name type="scientific">Amycolatopsis magusensis</name>
    <dbReference type="NCBI Taxonomy" id="882444"/>
    <lineage>
        <taxon>Bacteria</taxon>
        <taxon>Bacillati</taxon>
        <taxon>Actinomycetota</taxon>
        <taxon>Actinomycetes</taxon>
        <taxon>Pseudonocardiales</taxon>
        <taxon>Pseudonocardiaceae</taxon>
        <taxon>Amycolatopsis</taxon>
    </lineage>
</organism>
<dbReference type="EMBL" id="JAGGMS010000001">
    <property type="protein sequence ID" value="MBP2183482.1"/>
    <property type="molecule type" value="Genomic_DNA"/>
</dbReference>
<evidence type="ECO:0000313" key="2">
    <source>
        <dbReference type="Proteomes" id="UP000741013"/>
    </source>
</evidence>
<dbReference type="RefSeq" id="WP_209666651.1">
    <property type="nucleotide sequence ID" value="NZ_JAGGMS010000001.1"/>
</dbReference>
<evidence type="ECO:0008006" key="3">
    <source>
        <dbReference type="Google" id="ProtNLM"/>
    </source>
</evidence>
<proteinExistence type="predicted"/>
<protein>
    <recommendedName>
        <fullName evidence="3">Roadblock/LC7 domain-containing protein</fullName>
    </recommendedName>
</protein>
<keyword evidence="2" id="KW-1185">Reference proteome</keyword>
<gene>
    <name evidence="1" type="ORF">JOM49_005008</name>
</gene>
<accession>A0ABS4PVM9</accession>
<comment type="caution">
    <text evidence="1">The sequence shown here is derived from an EMBL/GenBank/DDBJ whole genome shotgun (WGS) entry which is preliminary data.</text>
</comment>
<sequence length="123" mass="13563">MKIDEALRGAMAVDGALGIALVDYQSGMVLGQQGGNALLDLEVAGAVNTDVVRAKLRAIETMQLEEVIEDILITLGSQYHIIMPLDRHTPDEKLFLYLVLDRSRANLALARHQLRRLEQAITV</sequence>